<dbReference type="SMART" id="SM00052">
    <property type="entry name" value="EAL"/>
    <property type="match status" value="1"/>
</dbReference>
<dbReference type="SUPFAM" id="SSF55073">
    <property type="entry name" value="Nucleotide cyclase"/>
    <property type="match status" value="1"/>
</dbReference>
<dbReference type="InterPro" id="IPR001633">
    <property type="entry name" value="EAL_dom"/>
</dbReference>
<dbReference type="Gene3D" id="3.30.70.270">
    <property type="match status" value="1"/>
</dbReference>
<feature type="transmembrane region" description="Helical" evidence="1">
    <location>
        <begin position="36"/>
        <end position="53"/>
    </location>
</feature>
<dbReference type="GO" id="GO:0071111">
    <property type="term" value="F:cyclic-guanylate-specific phosphodiesterase activity"/>
    <property type="evidence" value="ECO:0007669"/>
    <property type="project" value="InterPro"/>
</dbReference>
<dbReference type="CDD" id="cd01948">
    <property type="entry name" value="EAL"/>
    <property type="match status" value="1"/>
</dbReference>
<feature type="domain" description="EAL" evidence="2">
    <location>
        <begin position="393"/>
        <end position="643"/>
    </location>
</feature>
<feature type="domain" description="GGDEF" evidence="3">
    <location>
        <begin position="252"/>
        <end position="384"/>
    </location>
</feature>
<dbReference type="InterPro" id="IPR035919">
    <property type="entry name" value="EAL_sf"/>
</dbReference>
<accession>A0A2R4MJ04</accession>
<geneLocation type="plasmid" evidence="5">
    <name>phl2708x3</name>
</geneLocation>
<dbReference type="PANTHER" id="PTHR33121">
    <property type="entry name" value="CYCLIC DI-GMP PHOSPHODIESTERASE PDEF"/>
    <property type="match status" value="1"/>
</dbReference>
<proteinExistence type="predicted"/>
<dbReference type="SMART" id="SM00267">
    <property type="entry name" value="GGDEF"/>
    <property type="match status" value="1"/>
</dbReference>
<feature type="transmembrane region" description="Helical" evidence="1">
    <location>
        <begin position="152"/>
        <end position="168"/>
    </location>
</feature>
<keyword evidence="1" id="KW-1133">Transmembrane helix</keyword>
<dbReference type="Pfam" id="PF00563">
    <property type="entry name" value="EAL"/>
    <property type="match status" value="1"/>
</dbReference>
<feature type="transmembrane region" description="Helical" evidence="1">
    <location>
        <begin position="59"/>
        <end position="80"/>
    </location>
</feature>
<reference evidence="4 5" key="1">
    <citation type="submission" date="2017-05" db="EMBL/GenBank/DDBJ databases">
        <title>Genome Analysis of Maritalea myrionectae HL2708#5.</title>
        <authorList>
            <consortium name="Cotde Inc.-PKNU"/>
            <person name="Jang D."/>
            <person name="Oh H.-M."/>
        </authorList>
    </citation>
    <scope>NUCLEOTIDE SEQUENCE [LARGE SCALE GENOMIC DNA]</scope>
    <source>
        <strain evidence="4 5">HL2708#5</strain>
        <plasmid evidence="5">phl2708x3</plasmid>
    </source>
</reference>
<name>A0A2R4MJ04_9HYPH</name>
<evidence type="ECO:0000256" key="1">
    <source>
        <dbReference type="SAM" id="Phobius"/>
    </source>
</evidence>
<dbReference type="Gene3D" id="3.20.20.450">
    <property type="entry name" value="EAL domain"/>
    <property type="match status" value="1"/>
</dbReference>
<evidence type="ECO:0000259" key="2">
    <source>
        <dbReference type="PROSITE" id="PS50883"/>
    </source>
</evidence>
<dbReference type="InterPro" id="IPR050706">
    <property type="entry name" value="Cyclic-di-GMP_PDE-like"/>
</dbReference>
<evidence type="ECO:0000313" key="4">
    <source>
        <dbReference type="EMBL" id="AVX05988.1"/>
    </source>
</evidence>
<dbReference type="InterPro" id="IPR029787">
    <property type="entry name" value="Nucleotide_cyclase"/>
</dbReference>
<gene>
    <name evidence="4" type="ORF">MXMO3_03485</name>
</gene>
<dbReference type="Pfam" id="PF00990">
    <property type="entry name" value="GGDEF"/>
    <property type="match status" value="1"/>
</dbReference>
<organism evidence="4 5">
    <name type="scientific">Maritalea myrionectae</name>
    <dbReference type="NCBI Taxonomy" id="454601"/>
    <lineage>
        <taxon>Bacteria</taxon>
        <taxon>Pseudomonadati</taxon>
        <taxon>Pseudomonadota</taxon>
        <taxon>Alphaproteobacteria</taxon>
        <taxon>Hyphomicrobiales</taxon>
        <taxon>Devosiaceae</taxon>
        <taxon>Maritalea</taxon>
    </lineage>
</organism>
<dbReference type="EMBL" id="CP021331">
    <property type="protein sequence ID" value="AVX05988.1"/>
    <property type="molecule type" value="Genomic_DNA"/>
</dbReference>
<sequence length="646" mass="72385">MKIGISGKIYRYFTLKDDSDQLVIERLHASQRQIPLMYGILILNMLALCHRVIGQAPLLISLVLPGVLMAIGAFRAIAWIRFKTNKISAIEARRAIKRTVLITGILAIFLVVWAFSLFGYVDIHSQYHIIFFINFTIIACIVCLVSIPQASIILLCFAALPTMFFLFLLENHVFNAIALNMTLVVGTLIFVVHNRDRYFRRGVESRGRLKSANVTMNKLANRDALTNVPNRRNFFNQLSSLVKGPPSQPPARAFFLILFDLDDFKPLNDIYGHGFGDKVLKVVAKRLGEAVPKNSKFARLGGDEFGIIFFDRNPRAAQIFARQVVDEIKKPILIDHILTKVDATVGVSSFPKDSTTGDELFEQADFALCYAKQFSRGKIVMFEQNHAEHILSAARLTKFLTDADLANELSVRFQPIWNCAEMKLIGFETLARWESPILGSVPPNEFIPAAESSGFITTITSIIFEKALMAATNWPKDLKIGLNISAVDISNDDTVKVVEKLCEKYGIEKRRVTIEITETAAMQDFERSNHCLSEFKKAGMSIAMDDFGTGNSSLSYIQNLPLDHVKLDRSFVQSAEGETKGRQIASTVIELCKALELGCIAEGIESEAQLKAIQLLGCKAFQGYYFSVPMQPDQTLSYIEKHLKMR</sequence>
<dbReference type="SUPFAM" id="SSF141868">
    <property type="entry name" value="EAL domain-like"/>
    <property type="match status" value="1"/>
</dbReference>
<dbReference type="PANTHER" id="PTHR33121:SF71">
    <property type="entry name" value="OXYGEN SENSOR PROTEIN DOSP"/>
    <property type="match status" value="1"/>
</dbReference>
<feature type="transmembrane region" description="Helical" evidence="1">
    <location>
        <begin position="127"/>
        <end position="145"/>
    </location>
</feature>
<dbReference type="CDD" id="cd01949">
    <property type="entry name" value="GGDEF"/>
    <property type="match status" value="1"/>
</dbReference>
<dbReference type="NCBIfam" id="TIGR00254">
    <property type="entry name" value="GGDEF"/>
    <property type="match status" value="1"/>
</dbReference>
<keyword evidence="5" id="KW-1185">Reference proteome</keyword>
<dbReference type="InterPro" id="IPR043128">
    <property type="entry name" value="Rev_trsase/Diguanyl_cyclase"/>
</dbReference>
<dbReference type="Proteomes" id="UP000258927">
    <property type="component" value="Plasmid pHL2708X3"/>
</dbReference>
<evidence type="ECO:0000259" key="3">
    <source>
        <dbReference type="PROSITE" id="PS50887"/>
    </source>
</evidence>
<keyword evidence="1" id="KW-0812">Transmembrane</keyword>
<dbReference type="KEGG" id="mmyr:MXMO3_03485"/>
<evidence type="ECO:0000313" key="5">
    <source>
        <dbReference type="Proteomes" id="UP000258927"/>
    </source>
</evidence>
<feature type="transmembrane region" description="Helical" evidence="1">
    <location>
        <begin position="174"/>
        <end position="192"/>
    </location>
</feature>
<keyword evidence="1" id="KW-0472">Membrane</keyword>
<dbReference type="PROSITE" id="PS50887">
    <property type="entry name" value="GGDEF"/>
    <property type="match status" value="1"/>
</dbReference>
<feature type="transmembrane region" description="Helical" evidence="1">
    <location>
        <begin position="100"/>
        <end position="121"/>
    </location>
</feature>
<dbReference type="PROSITE" id="PS50883">
    <property type="entry name" value="EAL"/>
    <property type="match status" value="1"/>
</dbReference>
<keyword evidence="4" id="KW-0614">Plasmid</keyword>
<protein>
    <submittedName>
        <fullName evidence="4">Diguanylate cyclase</fullName>
    </submittedName>
</protein>
<dbReference type="InterPro" id="IPR000160">
    <property type="entry name" value="GGDEF_dom"/>
</dbReference>
<dbReference type="AlphaFoldDB" id="A0A2R4MJ04"/>